<organism evidence="2 3">
    <name type="scientific">Bodo saltans</name>
    <name type="common">Flagellated protozoan</name>
    <dbReference type="NCBI Taxonomy" id="75058"/>
    <lineage>
        <taxon>Eukaryota</taxon>
        <taxon>Discoba</taxon>
        <taxon>Euglenozoa</taxon>
        <taxon>Kinetoplastea</taxon>
        <taxon>Metakinetoplastina</taxon>
        <taxon>Eubodonida</taxon>
        <taxon>Bodonidae</taxon>
        <taxon>Bodo</taxon>
    </lineage>
</organism>
<reference evidence="3" key="1">
    <citation type="submission" date="2015-09" db="EMBL/GenBank/DDBJ databases">
        <authorList>
            <consortium name="Pathogen Informatics"/>
        </authorList>
    </citation>
    <scope>NUCLEOTIDE SEQUENCE [LARGE SCALE GENOMIC DNA]</scope>
    <source>
        <strain evidence="3">Lake Konstanz</strain>
    </source>
</reference>
<sequence>MASSSKVFLSPETKRRLVHDRTGGATSTTPRNSFYSQSSAVENAQYRSLKHTSHSSNSQPHISSQILSSSAQLTPGTAHRELKFGGVASPGALQSSTKNDATRDIDFFRSQAEEYKTVSIKYREVIGILSKKVEGLQRQLQGSNKPAPQGGGECEHSFSSPVATTSTTLERTLFDDKCDAPRASSSAWRQWETLSHEIMSSMSDDALALSLTKADLFDDSRNIAMRSVLSTFQTVQDECLQLAKELEHWSPNREW</sequence>
<accession>A0A0S4IWX8</accession>
<dbReference type="EMBL" id="CYKH01000561">
    <property type="protein sequence ID" value="CUG06111.1"/>
    <property type="molecule type" value="Genomic_DNA"/>
</dbReference>
<name>A0A0S4IWX8_BODSA</name>
<feature type="compositionally biased region" description="Basic and acidic residues" evidence="1">
    <location>
        <begin position="12"/>
        <end position="22"/>
    </location>
</feature>
<dbReference type="AlphaFoldDB" id="A0A0S4IWX8"/>
<feature type="region of interest" description="Disordered" evidence="1">
    <location>
        <begin position="1"/>
        <end position="74"/>
    </location>
</feature>
<evidence type="ECO:0000313" key="3">
    <source>
        <dbReference type="Proteomes" id="UP000051952"/>
    </source>
</evidence>
<feature type="compositionally biased region" description="Low complexity" evidence="1">
    <location>
        <begin position="54"/>
        <end position="73"/>
    </location>
</feature>
<dbReference type="VEuPathDB" id="TriTrypDB:BSAL_71670"/>
<feature type="region of interest" description="Disordered" evidence="1">
    <location>
        <begin position="139"/>
        <end position="163"/>
    </location>
</feature>
<dbReference type="Proteomes" id="UP000051952">
    <property type="component" value="Unassembled WGS sequence"/>
</dbReference>
<gene>
    <name evidence="2" type="ORF">BSAL_71670</name>
</gene>
<evidence type="ECO:0000256" key="1">
    <source>
        <dbReference type="SAM" id="MobiDB-lite"/>
    </source>
</evidence>
<feature type="compositionally biased region" description="Polar residues" evidence="1">
    <location>
        <begin position="24"/>
        <end position="46"/>
    </location>
</feature>
<protein>
    <submittedName>
        <fullName evidence="2">Uncharacterized protein</fullName>
    </submittedName>
</protein>
<keyword evidence="3" id="KW-1185">Reference proteome</keyword>
<proteinExistence type="predicted"/>
<evidence type="ECO:0000313" key="2">
    <source>
        <dbReference type="EMBL" id="CUG06111.1"/>
    </source>
</evidence>